<evidence type="ECO:0000256" key="5">
    <source>
        <dbReference type="HAMAP-Rule" id="MF_03040"/>
    </source>
</evidence>
<dbReference type="EMBL" id="JAPEUX010000009">
    <property type="protein sequence ID" value="KAJ4345405.1"/>
    <property type="molecule type" value="Genomic_DNA"/>
</dbReference>
<dbReference type="HAMAP" id="MF_03040">
    <property type="entry name" value="USB1"/>
    <property type="match status" value="1"/>
</dbReference>
<name>A0A9W9C5G2_9PLEO</name>
<dbReference type="Proteomes" id="UP001140513">
    <property type="component" value="Unassembled WGS sequence"/>
</dbReference>
<comment type="subcellular location">
    <subcellularLocation>
        <location evidence="5">Nucleus</location>
    </subcellularLocation>
</comment>
<feature type="region of interest" description="Disordered" evidence="6">
    <location>
        <begin position="218"/>
        <end position="253"/>
    </location>
</feature>
<feature type="region of interest" description="Disordered" evidence="6">
    <location>
        <begin position="1"/>
        <end position="38"/>
    </location>
</feature>
<dbReference type="GO" id="GO:0016829">
    <property type="term" value="F:lyase activity"/>
    <property type="evidence" value="ECO:0007669"/>
    <property type="project" value="UniProtKB-KW"/>
</dbReference>
<evidence type="ECO:0000256" key="4">
    <source>
        <dbReference type="ARBA" id="ARBA00023242"/>
    </source>
</evidence>
<keyword evidence="8" id="KW-1185">Reference proteome</keyword>
<dbReference type="AlphaFoldDB" id="A0A9W9C5G2"/>
<sequence length="336" mass="37320">MSLALVQYSDSESDDADTKIPGYALKRKRSAEGQASTSLPPLPAAFHDLYSTNARASTSDDPSLHGGRKRAVPHIEGNWPSHVYIEWLPSQAEFQKLNSLIAHVREALEGANSRLKKQLPIPEIHPSLLSELGTPIPLHISLSRTLQIKTDDREPFLETLTTSLRKAAVRPFNVLFTGLKWVPNYERNRWFLVLGIERPAQDELNRLLHACNDAAERSGHPPLYVGGKGDGPMEDNTSTNLSSKRRKSIHDEDTAKKAKAAFDRTQNYHVSIAWNLTEPDPEWITLAQNVDVSKFIDTPQTPFEVVKAKIGNVVHNIELDPRRASLGKKGGLLGLG</sequence>
<dbReference type="RefSeq" id="XP_056065569.1">
    <property type="nucleotide sequence ID" value="XM_056220266.1"/>
</dbReference>
<protein>
    <recommendedName>
        <fullName evidence="5">U6 snRNA phosphodiesterase</fullName>
        <ecNumber evidence="5">3.1.4.-</ecNumber>
    </recommendedName>
</protein>
<dbReference type="PANTHER" id="PTHR13522">
    <property type="entry name" value="U6 SNRNA PHOSPHODIESTERASE 1"/>
    <property type="match status" value="1"/>
</dbReference>
<dbReference type="Gene3D" id="3.90.1140.10">
    <property type="entry name" value="Cyclic phosphodiesterase"/>
    <property type="match status" value="1"/>
</dbReference>
<accession>A0A9W9C5G2</accession>
<proteinExistence type="inferred from homology"/>
<evidence type="ECO:0000313" key="8">
    <source>
        <dbReference type="Proteomes" id="UP001140513"/>
    </source>
</evidence>
<comment type="similarity">
    <text evidence="5">Belongs to the 2H phosphoesterase superfamily. USB1 family.</text>
</comment>
<dbReference type="EC" id="3.1.4.-" evidence="5"/>
<keyword evidence="3" id="KW-0456">Lyase</keyword>
<keyword evidence="2 5" id="KW-0378">Hydrolase</keyword>
<comment type="function">
    <text evidence="5">Phosphodiesterase responsible for the U6 snRNA 3' end processing. Acts as an exoribonuclease (RNase) responsible for trimming the poly(U) tract of the last nucleotides in the pre-U6 snRNA molecule, leading to the formation of mature U6 snRNA.</text>
</comment>
<reference evidence="7" key="1">
    <citation type="submission" date="2022-10" db="EMBL/GenBank/DDBJ databases">
        <title>Tapping the CABI collections for fungal endophytes: first genome assemblies for Collariella, Neodidymelliopsis, Ascochyta clinopodiicola, Didymella pomorum, Didymosphaeria variabile, Neocosmospora piperis and Neocucurbitaria cava.</title>
        <authorList>
            <person name="Hill R."/>
        </authorList>
    </citation>
    <scope>NUCLEOTIDE SEQUENCE</scope>
    <source>
        <strain evidence="7">IMI 356815</strain>
    </source>
</reference>
<feature type="active site" description="Proton donor/acceptor" evidence="5">
    <location>
        <position position="269"/>
    </location>
</feature>
<dbReference type="GO" id="GO:1990838">
    <property type="term" value="F:poly(U)-specific exoribonuclease activity, producing 3' uridine cyclic phosphate ends"/>
    <property type="evidence" value="ECO:0007669"/>
    <property type="project" value="UniProtKB-UniRule"/>
</dbReference>
<dbReference type="GO" id="GO:0005634">
    <property type="term" value="C:nucleus"/>
    <property type="evidence" value="ECO:0007669"/>
    <property type="project" value="UniProtKB-SubCell"/>
</dbReference>
<feature type="active site" description="Proton donor/acceptor" evidence="5">
    <location>
        <position position="139"/>
    </location>
</feature>
<dbReference type="GO" id="GO:0034477">
    <property type="term" value="P:U6 snRNA 3'-end processing"/>
    <property type="evidence" value="ECO:0007669"/>
    <property type="project" value="UniProtKB-UniRule"/>
</dbReference>
<dbReference type="InterPro" id="IPR027521">
    <property type="entry name" value="Usb1"/>
</dbReference>
<comment type="caution">
    <text evidence="7">The sequence shown here is derived from an EMBL/GenBank/DDBJ whole genome shotgun (WGS) entry which is preliminary data.</text>
</comment>
<evidence type="ECO:0000313" key="7">
    <source>
        <dbReference type="EMBL" id="KAJ4345405.1"/>
    </source>
</evidence>
<organism evidence="7 8">
    <name type="scientific">Didymosphaeria variabile</name>
    <dbReference type="NCBI Taxonomy" id="1932322"/>
    <lineage>
        <taxon>Eukaryota</taxon>
        <taxon>Fungi</taxon>
        <taxon>Dikarya</taxon>
        <taxon>Ascomycota</taxon>
        <taxon>Pezizomycotina</taxon>
        <taxon>Dothideomycetes</taxon>
        <taxon>Pleosporomycetidae</taxon>
        <taxon>Pleosporales</taxon>
        <taxon>Massarineae</taxon>
        <taxon>Didymosphaeriaceae</taxon>
        <taxon>Didymosphaeria</taxon>
    </lineage>
</organism>
<keyword evidence="1 5" id="KW-0540">Nuclease</keyword>
<evidence type="ECO:0000256" key="2">
    <source>
        <dbReference type="ARBA" id="ARBA00022801"/>
    </source>
</evidence>
<keyword evidence="7" id="KW-0269">Exonuclease</keyword>
<keyword evidence="4 5" id="KW-0539">Nucleus</keyword>
<evidence type="ECO:0000256" key="1">
    <source>
        <dbReference type="ARBA" id="ARBA00022722"/>
    </source>
</evidence>
<evidence type="ECO:0000256" key="6">
    <source>
        <dbReference type="SAM" id="MobiDB-lite"/>
    </source>
</evidence>
<dbReference type="PANTHER" id="PTHR13522:SF3">
    <property type="entry name" value="U6 SNRNA PHOSPHODIESTERASE 1"/>
    <property type="match status" value="1"/>
</dbReference>
<gene>
    <name evidence="5 7" type="primary">USB1</name>
    <name evidence="7" type="ORF">N0V89_011535</name>
</gene>
<dbReference type="OrthoDB" id="49151at2759"/>
<evidence type="ECO:0000256" key="3">
    <source>
        <dbReference type="ARBA" id="ARBA00023239"/>
    </source>
</evidence>
<dbReference type="Pfam" id="PF09749">
    <property type="entry name" value="HVSL"/>
    <property type="match status" value="1"/>
</dbReference>
<dbReference type="GeneID" id="80915065"/>